<sequence>MSVSASPGVRDYETVVVAYRSAALVEELIDELGPQFPIIVVDNCQGADGLAERVADRPSVRVMDGPGRGFAVGANLGLRETTRDVVMLVGPDSRPTPELLDELAAEIRADSACVQALPMAIGRDGRVELGTAGWEPTWWRALSHASGLHYLLPRTGLWARPEPGSEADVDWVSASVCALDRSLFFELGAFDEGFFVYNEDVDLSRRIRSAGLGQRLRTDLLVPHGSGGSGDAPARMSQLRGSSMMRDVGRHHSRLETLAIRLILSAGAGSRALAYRALRRPAKARWHEAYVRGLWVGPPDMS</sequence>
<keyword evidence="4 6" id="KW-0808">Transferase</keyword>
<evidence type="ECO:0000256" key="4">
    <source>
        <dbReference type="ARBA" id="ARBA00022679"/>
    </source>
</evidence>
<dbReference type="GO" id="GO:0016757">
    <property type="term" value="F:glycosyltransferase activity"/>
    <property type="evidence" value="ECO:0007669"/>
    <property type="project" value="UniProtKB-KW"/>
</dbReference>
<dbReference type="EC" id="2.4.-.-" evidence="6"/>
<dbReference type="PANTHER" id="PTHR43179">
    <property type="entry name" value="RHAMNOSYLTRANSFERASE WBBL"/>
    <property type="match status" value="1"/>
</dbReference>
<dbReference type="Gene3D" id="3.90.550.10">
    <property type="entry name" value="Spore Coat Polysaccharide Biosynthesis Protein SpsA, Chain A"/>
    <property type="match status" value="1"/>
</dbReference>
<name>A0ABT7ME70_9PSEU</name>
<accession>A0ABT7ME70</accession>
<evidence type="ECO:0000259" key="5">
    <source>
        <dbReference type="Pfam" id="PF00535"/>
    </source>
</evidence>
<comment type="pathway">
    <text evidence="1">Cell wall biogenesis; cell wall polysaccharide biosynthesis.</text>
</comment>
<reference evidence="6 7" key="1">
    <citation type="submission" date="2023-06" db="EMBL/GenBank/DDBJ databases">
        <title>Actinomycetospora Odt1-22.</title>
        <authorList>
            <person name="Supong K."/>
        </authorList>
    </citation>
    <scope>NUCLEOTIDE SEQUENCE [LARGE SCALE GENOMIC DNA]</scope>
    <source>
        <strain evidence="6 7">Odt1-22</strain>
    </source>
</reference>
<dbReference type="PANTHER" id="PTHR43179:SF12">
    <property type="entry name" value="GALACTOFURANOSYLTRANSFERASE GLFT2"/>
    <property type="match status" value="1"/>
</dbReference>
<protein>
    <submittedName>
        <fullName evidence="6">Glycosyltransferase</fullName>
        <ecNumber evidence="6">2.4.-.-</ecNumber>
    </submittedName>
</protein>
<evidence type="ECO:0000256" key="2">
    <source>
        <dbReference type="ARBA" id="ARBA00006739"/>
    </source>
</evidence>
<gene>
    <name evidence="6" type="ORF">QRT03_23545</name>
</gene>
<dbReference type="InterPro" id="IPR029044">
    <property type="entry name" value="Nucleotide-diphossugar_trans"/>
</dbReference>
<evidence type="ECO:0000313" key="6">
    <source>
        <dbReference type="EMBL" id="MDL5158962.1"/>
    </source>
</evidence>
<evidence type="ECO:0000256" key="3">
    <source>
        <dbReference type="ARBA" id="ARBA00022676"/>
    </source>
</evidence>
<dbReference type="Proteomes" id="UP001231924">
    <property type="component" value="Unassembled WGS sequence"/>
</dbReference>
<dbReference type="RefSeq" id="WP_286055525.1">
    <property type="nucleotide sequence ID" value="NZ_JASVWF010000006.1"/>
</dbReference>
<evidence type="ECO:0000256" key="1">
    <source>
        <dbReference type="ARBA" id="ARBA00004776"/>
    </source>
</evidence>
<comment type="similarity">
    <text evidence="2">Belongs to the glycosyltransferase 2 family.</text>
</comment>
<proteinExistence type="inferred from homology"/>
<dbReference type="InterPro" id="IPR001173">
    <property type="entry name" value="Glyco_trans_2-like"/>
</dbReference>
<feature type="domain" description="Glycosyltransferase 2-like" evidence="5">
    <location>
        <begin position="15"/>
        <end position="125"/>
    </location>
</feature>
<organism evidence="6 7">
    <name type="scientific">Actinomycetospora termitidis</name>
    <dbReference type="NCBI Taxonomy" id="3053470"/>
    <lineage>
        <taxon>Bacteria</taxon>
        <taxon>Bacillati</taxon>
        <taxon>Actinomycetota</taxon>
        <taxon>Actinomycetes</taxon>
        <taxon>Pseudonocardiales</taxon>
        <taxon>Pseudonocardiaceae</taxon>
        <taxon>Actinomycetospora</taxon>
    </lineage>
</organism>
<comment type="caution">
    <text evidence="6">The sequence shown here is derived from an EMBL/GenBank/DDBJ whole genome shotgun (WGS) entry which is preliminary data.</text>
</comment>
<keyword evidence="7" id="KW-1185">Reference proteome</keyword>
<dbReference type="SUPFAM" id="SSF53448">
    <property type="entry name" value="Nucleotide-diphospho-sugar transferases"/>
    <property type="match status" value="1"/>
</dbReference>
<evidence type="ECO:0000313" key="7">
    <source>
        <dbReference type="Proteomes" id="UP001231924"/>
    </source>
</evidence>
<dbReference type="Pfam" id="PF00535">
    <property type="entry name" value="Glycos_transf_2"/>
    <property type="match status" value="1"/>
</dbReference>
<dbReference type="EMBL" id="JASVWF010000006">
    <property type="protein sequence ID" value="MDL5158962.1"/>
    <property type="molecule type" value="Genomic_DNA"/>
</dbReference>
<keyword evidence="3 6" id="KW-0328">Glycosyltransferase</keyword>